<gene>
    <name evidence="5" type="ORF">CLV44_102234</name>
</gene>
<dbReference type="PRINTS" id="PR01021">
    <property type="entry name" value="OMPADOMAIN"/>
</dbReference>
<accession>A0A2P8F3K9</accession>
<feature type="domain" description="OmpA-like" evidence="4">
    <location>
        <begin position="174"/>
        <end position="290"/>
    </location>
</feature>
<reference evidence="5 6" key="1">
    <citation type="submission" date="2018-03" db="EMBL/GenBank/DDBJ databases">
        <title>Genomic Encyclopedia of Archaeal and Bacterial Type Strains, Phase II (KMG-II): from individual species to whole genera.</title>
        <authorList>
            <person name="Goeker M."/>
        </authorList>
    </citation>
    <scope>NUCLEOTIDE SEQUENCE [LARGE SCALE GENOMIC DNA]</scope>
    <source>
        <strain evidence="5 6">DSM 17586</strain>
    </source>
</reference>
<dbReference type="PANTHER" id="PTHR30329">
    <property type="entry name" value="STATOR ELEMENT OF FLAGELLAR MOTOR COMPLEX"/>
    <property type="match status" value="1"/>
</dbReference>
<comment type="caution">
    <text evidence="5">The sequence shown here is derived from an EMBL/GenBank/DDBJ whole genome shotgun (WGS) entry which is preliminary data.</text>
</comment>
<dbReference type="SUPFAM" id="SSF103088">
    <property type="entry name" value="OmpA-like"/>
    <property type="match status" value="1"/>
</dbReference>
<evidence type="ECO:0000313" key="6">
    <source>
        <dbReference type="Proteomes" id="UP000242133"/>
    </source>
</evidence>
<name>A0A2P8F3K9_9GAMM</name>
<evidence type="ECO:0000313" key="5">
    <source>
        <dbReference type="EMBL" id="PSL16309.1"/>
    </source>
</evidence>
<dbReference type="PROSITE" id="PS51123">
    <property type="entry name" value="OMPA_2"/>
    <property type="match status" value="1"/>
</dbReference>
<sequence>METAKLKVRGFALLLMLLLPGLAQAVVFRASIDESVWEMETSRFFCRLSQVVPSFGRALFEHEAGESLRFQLRPTQIDQLDGDALLVARASPWQPGMAPFRIARVAVDERHGGVQLESDAANKMLVALHRGMTPTFSSDQWFQSGEPVEIGISAANFQSAYDDYLNCLTTLLPVNYRQVARTAVLFPSATWRLSDATRERLDLIVLYVKTDDSVKSIYVDGHSDNYGRRLLNRDLSKKRAEEVTRYLISQGVPDDMITTRYHGERYPVVANTSADNRARNRRVAVRLERE</sequence>
<dbReference type="PRINTS" id="PR01023">
    <property type="entry name" value="NAFLGMOTY"/>
</dbReference>
<evidence type="ECO:0000256" key="2">
    <source>
        <dbReference type="ARBA" id="ARBA00023136"/>
    </source>
</evidence>
<dbReference type="PANTHER" id="PTHR30329:SF17">
    <property type="entry name" value="LIPOPROTEIN YFIB-RELATED"/>
    <property type="match status" value="1"/>
</dbReference>
<protein>
    <submittedName>
        <fullName evidence="5">OmpA family protein</fullName>
    </submittedName>
</protein>
<dbReference type="AlphaFoldDB" id="A0A2P8F3K9"/>
<dbReference type="InterPro" id="IPR006664">
    <property type="entry name" value="OMP_bac"/>
</dbReference>
<evidence type="ECO:0000256" key="3">
    <source>
        <dbReference type="PROSITE-ProRule" id="PRU00473"/>
    </source>
</evidence>
<organism evidence="5 6">
    <name type="scientific">Marinobacterium halophilum</name>
    <dbReference type="NCBI Taxonomy" id="267374"/>
    <lineage>
        <taxon>Bacteria</taxon>
        <taxon>Pseudomonadati</taxon>
        <taxon>Pseudomonadota</taxon>
        <taxon>Gammaproteobacteria</taxon>
        <taxon>Oceanospirillales</taxon>
        <taxon>Oceanospirillaceae</taxon>
        <taxon>Marinobacterium</taxon>
    </lineage>
</organism>
<comment type="subcellular location">
    <subcellularLocation>
        <location evidence="1">Cell outer membrane</location>
    </subcellularLocation>
</comment>
<dbReference type="EMBL" id="PYGI01000002">
    <property type="protein sequence ID" value="PSL16309.1"/>
    <property type="molecule type" value="Genomic_DNA"/>
</dbReference>
<dbReference type="Gene3D" id="3.30.1330.60">
    <property type="entry name" value="OmpA-like domain"/>
    <property type="match status" value="1"/>
</dbReference>
<keyword evidence="2 3" id="KW-0472">Membrane</keyword>
<dbReference type="InterPro" id="IPR006665">
    <property type="entry name" value="OmpA-like"/>
</dbReference>
<keyword evidence="6" id="KW-1185">Reference proteome</keyword>
<dbReference type="InterPro" id="IPR041544">
    <property type="entry name" value="MotY_N"/>
</dbReference>
<dbReference type="Gene3D" id="2.60.40.2540">
    <property type="match status" value="1"/>
</dbReference>
<dbReference type="CDD" id="cd07185">
    <property type="entry name" value="OmpA_C-like"/>
    <property type="match status" value="1"/>
</dbReference>
<dbReference type="Pfam" id="PF18393">
    <property type="entry name" value="MotY_N"/>
    <property type="match status" value="1"/>
</dbReference>
<dbReference type="InterPro" id="IPR036737">
    <property type="entry name" value="OmpA-like_sf"/>
</dbReference>
<dbReference type="Proteomes" id="UP000242133">
    <property type="component" value="Unassembled WGS sequence"/>
</dbReference>
<dbReference type="Pfam" id="PF00691">
    <property type="entry name" value="OmpA"/>
    <property type="match status" value="1"/>
</dbReference>
<dbReference type="InterPro" id="IPR050330">
    <property type="entry name" value="Bact_OuterMem_StrucFunc"/>
</dbReference>
<dbReference type="RefSeq" id="WP_245912571.1">
    <property type="nucleotide sequence ID" value="NZ_PYGI01000002.1"/>
</dbReference>
<proteinExistence type="predicted"/>
<evidence type="ECO:0000259" key="4">
    <source>
        <dbReference type="PROSITE" id="PS51123"/>
    </source>
</evidence>
<dbReference type="GO" id="GO:0009279">
    <property type="term" value="C:cell outer membrane"/>
    <property type="evidence" value="ECO:0007669"/>
    <property type="project" value="UniProtKB-SubCell"/>
</dbReference>
<evidence type="ECO:0000256" key="1">
    <source>
        <dbReference type="ARBA" id="ARBA00004442"/>
    </source>
</evidence>